<feature type="region of interest" description="Disordered" evidence="1">
    <location>
        <begin position="120"/>
        <end position="206"/>
    </location>
</feature>
<reference evidence="2" key="1">
    <citation type="submission" date="2023-06" db="EMBL/GenBank/DDBJ databases">
        <authorList>
            <consortium name="Lawrence Berkeley National Laboratory"/>
            <person name="Ahrendt S."/>
            <person name="Sahu N."/>
            <person name="Indic B."/>
            <person name="Wong-Bajracharya J."/>
            <person name="Merenyi Z."/>
            <person name="Ke H.-M."/>
            <person name="Monk M."/>
            <person name="Kocsube S."/>
            <person name="Drula E."/>
            <person name="Lipzen A."/>
            <person name="Balint B."/>
            <person name="Henrissat B."/>
            <person name="Andreopoulos B."/>
            <person name="Martin F.M."/>
            <person name="Harder C.B."/>
            <person name="Rigling D."/>
            <person name="Ford K.L."/>
            <person name="Foster G.D."/>
            <person name="Pangilinan J."/>
            <person name="Papanicolaou A."/>
            <person name="Barry K."/>
            <person name="LaButti K."/>
            <person name="Viragh M."/>
            <person name="Koriabine M."/>
            <person name="Yan M."/>
            <person name="Riley R."/>
            <person name="Champramary S."/>
            <person name="Plett K.L."/>
            <person name="Tsai I.J."/>
            <person name="Slot J."/>
            <person name="Sipos G."/>
            <person name="Plett J."/>
            <person name="Nagy L.G."/>
            <person name="Grigoriev I.V."/>
        </authorList>
    </citation>
    <scope>NUCLEOTIDE SEQUENCE</scope>
    <source>
        <strain evidence="2">HWK02</strain>
    </source>
</reference>
<keyword evidence="3" id="KW-1185">Reference proteome</keyword>
<evidence type="ECO:0000313" key="3">
    <source>
        <dbReference type="Proteomes" id="UP001175228"/>
    </source>
</evidence>
<evidence type="ECO:0000313" key="2">
    <source>
        <dbReference type="EMBL" id="KAK0492468.1"/>
    </source>
</evidence>
<comment type="caution">
    <text evidence="2">The sequence shown here is derived from an EMBL/GenBank/DDBJ whole genome shotgun (WGS) entry which is preliminary data.</text>
</comment>
<name>A0AA39PXL4_9AGAR</name>
<protein>
    <submittedName>
        <fullName evidence="2">Uncharacterized protein</fullName>
    </submittedName>
</protein>
<dbReference type="AlphaFoldDB" id="A0AA39PXL4"/>
<sequence>MLWGLWGINGLKVGADRLRSRLEIRRQRTPERAGITRDPFWDTYQKRAHVNLSVAAIHILNEDEDTKGKEITVDFCKISRRTGSRKLRLWHFHSRYDYTFPTTMKLPNEERTLIFLNEPSKGVREGTESELEPGPDFDEDEWQEWFQAREEEDNVKKRAHGPVPKPRMISRKRKEVSEPGTAENSLQDGSAKVIGHPAKQARNKKT</sequence>
<feature type="compositionally biased region" description="Acidic residues" evidence="1">
    <location>
        <begin position="128"/>
        <end position="143"/>
    </location>
</feature>
<proteinExistence type="predicted"/>
<dbReference type="Proteomes" id="UP001175228">
    <property type="component" value="Unassembled WGS sequence"/>
</dbReference>
<evidence type="ECO:0000256" key="1">
    <source>
        <dbReference type="SAM" id="MobiDB-lite"/>
    </source>
</evidence>
<organism evidence="2 3">
    <name type="scientific">Armillaria luteobubalina</name>
    <dbReference type="NCBI Taxonomy" id="153913"/>
    <lineage>
        <taxon>Eukaryota</taxon>
        <taxon>Fungi</taxon>
        <taxon>Dikarya</taxon>
        <taxon>Basidiomycota</taxon>
        <taxon>Agaricomycotina</taxon>
        <taxon>Agaricomycetes</taxon>
        <taxon>Agaricomycetidae</taxon>
        <taxon>Agaricales</taxon>
        <taxon>Marasmiineae</taxon>
        <taxon>Physalacriaceae</taxon>
        <taxon>Armillaria</taxon>
    </lineage>
</organism>
<accession>A0AA39PXL4</accession>
<dbReference type="EMBL" id="JAUEPU010000029">
    <property type="protein sequence ID" value="KAK0492468.1"/>
    <property type="molecule type" value="Genomic_DNA"/>
</dbReference>
<gene>
    <name evidence="2" type="ORF">EDD18DRAFT_1108858</name>
</gene>